<reference evidence="2 3" key="1">
    <citation type="submission" date="2008-02" db="EMBL/GenBank/DDBJ databases">
        <title>A 6x draft sequence assembly of the Pongo pygmaeus abelii genome.</title>
        <authorList>
            <person name="Wilson R.K."/>
            <person name="Mardis E."/>
        </authorList>
    </citation>
    <scope>NUCLEOTIDE SEQUENCE [LARGE SCALE GENOMIC DNA]</scope>
</reference>
<dbReference type="Ensembl" id="ENSPPYT00000038889.1">
    <property type="protein sequence ID" value="ENSPPYP00000033044.1"/>
    <property type="gene ID" value="ENSPPYG00000040806.1"/>
</dbReference>
<sequence length="200" mass="21537">MKMRARIVQILRRIIWLSFCSFNDRFLVASRPTQIGLPPIWSFEEKAGLRNTDGCPPFPLQMSAASTPAFGKPQRKRTCQAANQPPGPVKGWNPAAQFGCSCPKPDRLKTSSQMVNRVERNELESYTESTRDTAPGPGRARGGRRFPTAGGGTPKRRGTQVSTPPTRPPGVGALRPCPTSPAQAATWPGDPAPGQGADSS</sequence>
<evidence type="ECO:0000313" key="3">
    <source>
        <dbReference type="Proteomes" id="UP000001595"/>
    </source>
</evidence>
<feature type="region of interest" description="Disordered" evidence="1">
    <location>
        <begin position="119"/>
        <end position="200"/>
    </location>
</feature>
<dbReference type="GeneTree" id="ENSGT01050000246247"/>
<keyword evidence="3" id="KW-1185">Reference proteome</keyword>
<reference evidence="2" key="2">
    <citation type="submission" date="2025-08" db="UniProtKB">
        <authorList>
            <consortium name="Ensembl"/>
        </authorList>
    </citation>
    <scope>IDENTIFICATION</scope>
</reference>
<evidence type="ECO:0000256" key="1">
    <source>
        <dbReference type="SAM" id="MobiDB-lite"/>
    </source>
</evidence>
<evidence type="ECO:0000313" key="2">
    <source>
        <dbReference type="Ensembl" id="ENSPPYP00000033044.1"/>
    </source>
</evidence>
<protein>
    <submittedName>
        <fullName evidence="2">Uncharacterized protein</fullName>
    </submittedName>
</protein>
<reference evidence="2" key="3">
    <citation type="submission" date="2025-09" db="UniProtKB">
        <authorList>
            <consortium name="Ensembl"/>
        </authorList>
    </citation>
    <scope>IDENTIFICATION</scope>
</reference>
<organism evidence="2 3">
    <name type="scientific">Pongo abelii</name>
    <name type="common">Sumatran orangutan</name>
    <name type="synonym">Pongo pygmaeus abelii</name>
    <dbReference type="NCBI Taxonomy" id="9601"/>
    <lineage>
        <taxon>Eukaryota</taxon>
        <taxon>Metazoa</taxon>
        <taxon>Chordata</taxon>
        <taxon>Craniata</taxon>
        <taxon>Vertebrata</taxon>
        <taxon>Euteleostomi</taxon>
        <taxon>Mammalia</taxon>
        <taxon>Eutheria</taxon>
        <taxon>Euarchontoglires</taxon>
        <taxon>Primates</taxon>
        <taxon>Haplorrhini</taxon>
        <taxon>Catarrhini</taxon>
        <taxon>Hominidae</taxon>
        <taxon>Pongo</taxon>
    </lineage>
</organism>
<proteinExistence type="predicted"/>
<accession>A0A8I5UIG5</accession>
<dbReference type="Proteomes" id="UP000001595">
    <property type="component" value="Chromosome 5"/>
</dbReference>
<name>A0A8I5UIG5_PONAB</name>
<dbReference type="AlphaFoldDB" id="A0A8I5UIG5"/>